<dbReference type="InterPro" id="IPR008928">
    <property type="entry name" value="6-hairpin_glycosidase_sf"/>
</dbReference>
<dbReference type="Proteomes" id="UP000596857">
    <property type="component" value="Unassembled WGS sequence"/>
</dbReference>
<dbReference type="InterPro" id="IPR012341">
    <property type="entry name" value="6hp_glycosidase-like_sf"/>
</dbReference>
<dbReference type="PANTHER" id="PTHR31084">
    <property type="entry name" value="ALPHA-L-FUCOSIDASE 2"/>
    <property type="match status" value="1"/>
</dbReference>
<dbReference type="Gene3D" id="1.50.10.10">
    <property type="match status" value="1"/>
</dbReference>
<dbReference type="Gene3D" id="2.70.98.50">
    <property type="entry name" value="putative glycoside hydrolase family protein from bacillus halodurans"/>
    <property type="match status" value="1"/>
</dbReference>
<accession>A0ABX1YN67</accession>
<gene>
    <name evidence="3" type="ORF">GC101_20735</name>
</gene>
<evidence type="ECO:0000313" key="3">
    <source>
        <dbReference type="EMBL" id="NOU81293.1"/>
    </source>
</evidence>
<sequence length="938" mass="102725">MKKTKVSSVTEGAEAAKAEVVKLGMAGAVAAAEDKEEFGAEAGAADSMVVTSVEAKAVAAEVDSMAVTALEAKAEAGAAADCTAAGSLLHTQEQAGRHNITFSGPAADFFEGALLGNGGLGVVVTTRPDAVILHFGHNNVWDIRIAEHHAEDILNFQEVYDRFASLPADLRQLTDNPWYREYCEMAGDNYSKPYPRPMPCGSLLLRYDRRRAEVLGHTVHIGDGRCTVDFLINGKPAVFELFVEAEQDRVWMSVTDTATGSQVPLFHEARLIPDPKTPQEFPPASWENDAGAGLLAFTQILPHMEFPASPYIPHEQDKAFRLAFRLPGAEFTGSGSIARLDISGKSSGFLACAELREGPAAEIATGGVRCGAGYKSRPGVGAKSGIVPQTGTGNGSGAEHGSEADAGAIADTGTVMCAQPGPSASAGMNAPTRAAYDHALAQTREAWQEYWGHSFIALEDEFLEQIWYRNLYFLNCSVKAGITCPGLFANWSYGSIGAEWHGDYHMNYNTQQPFWVTFSSNHLEKHLPYADMVDHVLPVSRKWARNYYGLPGANFPHSAYPVAMNMMPYPVPHWGWEICETPWTVQSLWWHYLYSMDKEFLRSRAFTPMKEAVLFMTAYMKRPEAYGQPWEDGCYHIFPTVVPELYEITPGFARNSDCLIDLTLTKFIFRAFISACAVLGEDEAEGALLTEVQDILNHFPEYPAAESASGRVFVSVAGEDPDTVYNVPVPLTTVFPGEEHGLHSPPAEYQTAVNTYRNHLNEGGNELVFQPLAGARLGILDLERFKRQIRYCLLPNGTCTDKVLMSGGRYSDTDDFSFMARMGIWFENFALPAVINECLLQSYNGVLRFFPNWLEHDSAEFRSLRAVGGFLVSASIRAGEVQQIEVFSEAGAPLSFYIPWEQGAECTRSSGEMQTFTGITADMQTSAGEIIRIVKAGG</sequence>
<evidence type="ECO:0000256" key="1">
    <source>
        <dbReference type="SAM" id="MobiDB-lite"/>
    </source>
</evidence>
<comment type="caution">
    <text evidence="3">The sequence shown here is derived from an EMBL/GenBank/DDBJ whole genome shotgun (WGS) entry which is preliminary data.</text>
</comment>
<dbReference type="PANTHER" id="PTHR31084:SF19">
    <property type="entry name" value="GLYCOSYL HYDROLASE FAMILY 95 N-TERMINAL DOMAIN-CONTAINING PROTEIN"/>
    <property type="match status" value="1"/>
</dbReference>
<proteinExistence type="predicted"/>
<feature type="region of interest" description="Disordered" evidence="1">
    <location>
        <begin position="383"/>
        <end position="403"/>
    </location>
</feature>
<dbReference type="InterPro" id="IPR054363">
    <property type="entry name" value="GH95_cat"/>
</dbReference>
<dbReference type="RefSeq" id="WP_171718799.1">
    <property type="nucleotide sequence ID" value="NZ_WHOB01000062.1"/>
</dbReference>
<evidence type="ECO:0000313" key="4">
    <source>
        <dbReference type="Proteomes" id="UP000596857"/>
    </source>
</evidence>
<name>A0ABX1YN67_9BACL</name>
<dbReference type="SUPFAM" id="SSF48208">
    <property type="entry name" value="Six-hairpin glycosidases"/>
    <property type="match status" value="1"/>
</dbReference>
<dbReference type="EMBL" id="WHOB01000062">
    <property type="protein sequence ID" value="NOU81293.1"/>
    <property type="molecule type" value="Genomic_DNA"/>
</dbReference>
<keyword evidence="4" id="KW-1185">Reference proteome</keyword>
<evidence type="ECO:0000259" key="2">
    <source>
        <dbReference type="Pfam" id="PF22124"/>
    </source>
</evidence>
<dbReference type="Pfam" id="PF22124">
    <property type="entry name" value="Glyco_hydro_95_cat"/>
    <property type="match status" value="1"/>
</dbReference>
<feature type="domain" description="Glycosyl hydrolase family 95 catalytic" evidence="2">
    <location>
        <begin position="459"/>
        <end position="702"/>
    </location>
</feature>
<protein>
    <recommendedName>
        <fullName evidence="2">Glycosyl hydrolase family 95 catalytic domain-containing protein</fullName>
    </recommendedName>
</protein>
<organism evidence="3 4">
    <name type="scientific">Paenibacillus phytohabitans</name>
    <dbReference type="NCBI Taxonomy" id="2654978"/>
    <lineage>
        <taxon>Bacteria</taxon>
        <taxon>Bacillati</taxon>
        <taxon>Bacillota</taxon>
        <taxon>Bacilli</taxon>
        <taxon>Bacillales</taxon>
        <taxon>Paenibacillaceae</taxon>
        <taxon>Paenibacillus</taxon>
    </lineage>
</organism>
<reference evidence="3 4" key="1">
    <citation type="submission" date="2019-10" db="EMBL/GenBank/DDBJ databases">
        <title>Description of Paenibacillus terricola sp. nov.</title>
        <authorList>
            <person name="Carlier A."/>
            <person name="Qi S."/>
        </authorList>
    </citation>
    <scope>NUCLEOTIDE SEQUENCE [LARGE SCALE GENOMIC DNA]</scope>
    <source>
        <strain evidence="3 4">LMG 31459</strain>
    </source>
</reference>